<organism evidence="5 6">
    <name type="scientific">Tieghemiomyces parasiticus</name>
    <dbReference type="NCBI Taxonomy" id="78921"/>
    <lineage>
        <taxon>Eukaryota</taxon>
        <taxon>Fungi</taxon>
        <taxon>Fungi incertae sedis</taxon>
        <taxon>Zoopagomycota</taxon>
        <taxon>Kickxellomycotina</taxon>
        <taxon>Dimargaritomycetes</taxon>
        <taxon>Dimargaritales</taxon>
        <taxon>Dimargaritaceae</taxon>
        <taxon>Tieghemiomyces</taxon>
    </lineage>
</organism>
<dbReference type="InterPro" id="IPR018466">
    <property type="entry name" value="Kre9/Knh1-like_N"/>
</dbReference>
<evidence type="ECO:0000313" key="6">
    <source>
        <dbReference type="Proteomes" id="UP001150569"/>
    </source>
</evidence>
<dbReference type="Pfam" id="PF10342">
    <property type="entry name" value="Kre9_KNH"/>
    <property type="match status" value="1"/>
</dbReference>
<feature type="signal peptide" evidence="3">
    <location>
        <begin position="1"/>
        <end position="23"/>
    </location>
</feature>
<dbReference type="EMBL" id="JANBPT010000059">
    <property type="protein sequence ID" value="KAJ1928791.1"/>
    <property type="molecule type" value="Genomic_DNA"/>
</dbReference>
<keyword evidence="6" id="KW-1185">Reference proteome</keyword>
<accession>A0A9W8ADL2</accession>
<dbReference type="Proteomes" id="UP001150569">
    <property type="component" value="Unassembled WGS sequence"/>
</dbReference>
<comment type="caution">
    <text evidence="5">The sequence shown here is derived from an EMBL/GenBank/DDBJ whole genome shotgun (WGS) entry which is preliminary data.</text>
</comment>
<gene>
    <name evidence="5" type="ORF">IWQ60_001745</name>
</gene>
<evidence type="ECO:0000259" key="4">
    <source>
        <dbReference type="Pfam" id="PF10342"/>
    </source>
</evidence>
<feature type="region of interest" description="Disordered" evidence="2">
    <location>
        <begin position="130"/>
        <end position="211"/>
    </location>
</feature>
<evidence type="ECO:0000256" key="3">
    <source>
        <dbReference type="SAM" id="SignalP"/>
    </source>
</evidence>
<reference evidence="5" key="1">
    <citation type="submission" date="2022-07" db="EMBL/GenBank/DDBJ databases">
        <title>Phylogenomic reconstructions and comparative analyses of Kickxellomycotina fungi.</title>
        <authorList>
            <person name="Reynolds N.K."/>
            <person name="Stajich J.E."/>
            <person name="Barry K."/>
            <person name="Grigoriev I.V."/>
            <person name="Crous P."/>
            <person name="Smith M.E."/>
        </authorList>
    </citation>
    <scope>NUCLEOTIDE SEQUENCE</scope>
    <source>
        <strain evidence="5">RSA 861</strain>
    </source>
</reference>
<feature type="compositionally biased region" description="Low complexity" evidence="2">
    <location>
        <begin position="130"/>
        <end position="197"/>
    </location>
</feature>
<feature type="domain" description="Yeast cell wall synthesis Kre9/Knh1-like N-terminal" evidence="4">
    <location>
        <begin position="30"/>
        <end position="124"/>
    </location>
</feature>
<dbReference type="PANTHER" id="PTHR40633:SF1">
    <property type="entry name" value="GPI ANCHORED SERINE-THREONINE RICH PROTEIN (AFU_ORTHOLOGUE AFUA_1G03630)"/>
    <property type="match status" value="1"/>
</dbReference>
<dbReference type="PANTHER" id="PTHR40633">
    <property type="entry name" value="MATRIX PROTEIN, PUTATIVE (AFU_ORTHOLOGUE AFUA_8G05410)-RELATED"/>
    <property type="match status" value="1"/>
</dbReference>
<proteinExistence type="predicted"/>
<feature type="chain" id="PRO_5040789945" description="Yeast cell wall synthesis Kre9/Knh1-like N-terminal domain-containing protein" evidence="3">
    <location>
        <begin position="24"/>
        <end position="231"/>
    </location>
</feature>
<dbReference type="InterPro" id="IPR052982">
    <property type="entry name" value="SRP1/TIP1-like"/>
</dbReference>
<evidence type="ECO:0000256" key="2">
    <source>
        <dbReference type="SAM" id="MobiDB-lite"/>
    </source>
</evidence>
<evidence type="ECO:0000256" key="1">
    <source>
        <dbReference type="ARBA" id="ARBA00022729"/>
    </source>
</evidence>
<name>A0A9W8ADL2_9FUNG</name>
<keyword evidence="1 3" id="KW-0732">Signal</keyword>
<dbReference type="OrthoDB" id="2260257at2759"/>
<sequence length="231" mass="22865">MVSTKSVLCTAALLVAAALPAQAVYRINNPVAGTIWQAGQTVTIGWYDDNSPAVADGTPVTLSLYSNSGSDSNNMDNLQTITSVAGSKGSATFTVPSTLVNGAGYSVAISYSGGEPKYSHFFTVTGGRADTSSVSASSSDSDSVSVTTKSATSTATATSTSMSTVTSSASRSSVSSSVASSASSKRPASSAASSDDASPTDEDDSTSGASGQTILSLGALSAVAFSLLTRA</sequence>
<protein>
    <recommendedName>
        <fullName evidence="4">Yeast cell wall synthesis Kre9/Knh1-like N-terminal domain-containing protein</fullName>
    </recommendedName>
</protein>
<dbReference type="AlphaFoldDB" id="A0A9W8ADL2"/>
<evidence type="ECO:0000313" key="5">
    <source>
        <dbReference type="EMBL" id="KAJ1928791.1"/>
    </source>
</evidence>